<organism evidence="1 2">
    <name type="scientific">Ectocarpus siliculosus</name>
    <name type="common">Brown alga</name>
    <name type="synonym">Conferva siliculosa</name>
    <dbReference type="NCBI Taxonomy" id="2880"/>
    <lineage>
        <taxon>Eukaryota</taxon>
        <taxon>Sar</taxon>
        <taxon>Stramenopiles</taxon>
        <taxon>Ochrophyta</taxon>
        <taxon>PX clade</taxon>
        <taxon>Phaeophyceae</taxon>
        <taxon>Ectocarpales</taxon>
        <taxon>Ectocarpaceae</taxon>
        <taxon>Ectocarpus</taxon>
    </lineage>
</organism>
<dbReference type="eggNOG" id="ENOG502S8J2">
    <property type="taxonomic scope" value="Eukaryota"/>
</dbReference>
<dbReference type="OrthoDB" id="191769at2759"/>
<proteinExistence type="predicted"/>
<dbReference type="PANTHER" id="PTHR36529">
    <property type="entry name" value="SLL1095 PROTEIN"/>
    <property type="match status" value="1"/>
</dbReference>
<dbReference type="InterPro" id="IPR018641">
    <property type="entry name" value="Trfase_1_rSAM/seldom-assoc"/>
</dbReference>
<sequence>MVEGDKEHKANKDAGRRATLVLVSKYPTPGSSKTRLIPALGEALAAQLAMAMLQDLLQRFSIEDPAGEFRKVFVYAPPSAGPSVNKMLKDLGLDKTWDAEPVSSGTPLRESGLTTILEAALASARSRERDGAVIFVGMDTPELPWSEVVAARSSAEKDGKAYICPVA</sequence>
<name>D8LGD1_ECTSI</name>
<dbReference type="AlphaFoldDB" id="D8LGD1"/>
<dbReference type="Proteomes" id="UP000002630">
    <property type="component" value="Linkage Group LG16"/>
</dbReference>
<reference evidence="1 2" key="1">
    <citation type="journal article" date="2010" name="Nature">
        <title>The Ectocarpus genome and the independent evolution of multicellularity in brown algae.</title>
        <authorList>
            <person name="Cock J.M."/>
            <person name="Sterck L."/>
            <person name="Rouze P."/>
            <person name="Scornet D."/>
            <person name="Allen A.E."/>
            <person name="Amoutzias G."/>
            <person name="Anthouard V."/>
            <person name="Artiguenave F."/>
            <person name="Aury J.M."/>
            <person name="Badger J.H."/>
            <person name="Beszteri B."/>
            <person name="Billiau K."/>
            <person name="Bonnet E."/>
            <person name="Bothwell J.H."/>
            <person name="Bowler C."/>
            <person name="Boyen C."/>
            <person name="Brownlee C."/>
            <person name="Carrano C.J."/>
            <person name="Charrier B."/>
            <person name="Cho G.Y."/>
            <person name="Coelho S.M."/>
            <person name="Collen J."/>
            <person name="Corre E."/>
            <person name="Da Silva C."/>
            <person name="Delage L."/>
            <person name="Delaroque N."/>
            <person name="Dittami S.M."/>
            <person name="Doulbeau S."/>
            <person name="Elias M."/>
            <person name="Farnham G."/>
            <person name="Gachon C.M."/>
            <person name="Gschloessl B."/>
            <person name="Heesch S."/>
            <person name="Jabbari K."/>
            <person name="Jubin C."/>
            <person name="Kawai H."/>
            <person name="Kimura K."/>
            <person name="Kloareg B."/>
            <person name="Kupper F.C."/>
            <person name="Lang D."/>
            <person name="Le Bail A."/>
            <person name="Leblanc C."/>
            <person name="Lerouge P."/>
            <person name="Lohr M."/>
            <person name="Lopez P.J."/>
            <person name="Martens C."/>
            <person name="Maumus F."/>
            <person name="Michel G."/>
            <person name="Miranda-Saavedra D."/>
            <person name="Morales J."/>
            <person name="Moreau H."/>
            <person name="Motomura T."/>
            <person name="Nagasato C."/>
            <person name="Napoli C.A."/>
            <person name="Nelson D.R."/>
            <person name="Nyvall-Collen P."/>
            <person name="Peters A.F."/>
            <person name="Pommier C."/>
            <person name="Potin P."/>
            <person name="Poulain J."/>
            <person name="Quesneville H."/>
            <person name="Read B."/>
            <person name="Rensing S.A."/>
            <person name="Ritter A."/>
            <person name="Rousvoal S."/>
            <person name="Samanta M."/>
            <person name="Samson G."/>
            <person name="Schroeder D.C."/>
            <person name="Segurens B."/>
            <person name="Strittmatter M."/>
            <person name="Tonon T."/>
            <person name="Tregear J.W."/>
            <person name="Valentin K."/>
            <person name="von Dassow P."/>
            <person name="Yamagishi T."/>
            <person name="Van de Peer Y."/>
            <person name="Wincker P."/>
        </authorList>
    </citation>
    <scope>NUCLEOTIDE SEQUENCE [LARGE SCALE GENOMIC DNA]</scope>
    <source>
        <strain evidence="2">Ec32 / CCAP1310/4</strain>
    </source>
</reference>
<dbReference type="InterPro" id="IPR029044">
    <property type="entry name" value="Nucleotide-diphossugar_trans"/>
</dbReference>
<gene>
    <name evidence="1" type="ORF">Esi_0165_0063</name>
</gene>
<dbReference type="EMBL" id="FN648180">
    <property type="protein sequence ID" value="CBN79030.1"/>
    <property type="molecule type" value="Genomic_DNA"/>
</dbReference>
<evidence type="ECO:0008006" key="3">
    <source>
        <dbReference type="Google" id="ProtNLM"/>
    </source>
</evidence>
<protein>
    <recommendedName>
        <fullName evidence="3">Glycosyltransferase</fullName>
    </recommendedName>
</protein>
<evidence type="ECO:0000313" key="1">
    <source>
        <dbReference type="EMBL" id="CBN79030.1"/>
    </source>
</evidence>
<dbReference type="InParanoid" id="D8LGD1"/>
<dbReference type="PANTHER" id="PTHR36529:SF1">
    <property type="entry name" value="GLYCOSYLTRANSFERASE"/>
    <property type="match status" value="1"/>
</dbReference>
<accession>D8LGD1</accession>
<dbReference type="Gene3D" id="3.90.550.10">
    <property type="entry name" value="Spore Coat Polysaccharide Biosynthesis Protein SpsA, Chain A"/>
    <property type="match status" value="1"/>
</dbReference>
<dbReference type="SUPFAM" id="SSF53448">
    <property type="entry name" value="Nucleotide-diphospho-sugar transferases"/>
    <property type="match status" value="1"/>
</dbReference>
<dbReference type="EMBL" id="FN649741">
    <property type="protein sequence ID" value="CBN79030.1"/>
    <property type="molecule type" value="Genomic_DNA"/>
</dbReference>
<keyword evidence="2" id="KW-1185">Reference proteome</keyword>
<evidence type="ECO:0000313" key="2">
    <source>
        <dbReference type="Proteomes" id="UP000002630"/>
    </source>
</evidence>